<keyword evidence="13" id="KW-1185">Reference proteome</keyword>
<dbReference type="EMBL" id="JPGY02000001">
    <property type="protein sequence ID" value="KRU12680.1"/>
    <property type="molecule type" value="Genomic_DNA"/>
</dbReference>
<dbReference type="NCBIfam" id="TIGR01297">
    <property type="entry name" value="CDF"/>
    <property type="match status" value="1"/>
</dbReference>
<comment type="similarity">
    <text evidence="2">Belongs to the cation diffusion facilitator (CDF) transporter (TC 2.A.4) family.</text>
</comment>
<dbReference type="Proteomes" id="UP000030905">
    <property type="component" value="Chromosome"/>
</dbReference>
<comment type="subcellular location">
    <subcellularLocation>
        <location evidence="1">Membrane</location>
        <topology evidence="1">Multi-pass membrane protein</topology>
    </subcellularLocation>
</comment>
<dbReference type="InterPro" id="IPR002524">
    <property type="entry name" value="Cation_efflux"/>
</dbReference>
<evidence type="ECO:0000259" key="9">
    <source>
        <dbReference type="Pfam" id="PF16916"/>
    </source>
</evidence>
<feature type="transmembrane region" description="Helical" evidence="7">
    <location>
        <begin position="26"/>
        <end position="51"/>
    </location>
</feature>
<evidence type="ECO:0000256" key="7">
    <source>
        <dbReference type="SAM" id="Phobius"/>
    </source>
</evidence>
<protein>
    <submittedName>
        <fullName evidence="11">Cation diffusion facilitator family transporter</fullName>
    </submittedName>
    <submittedName>
        <fullName evidence="10">Cation efflux family protein</fullName>
    </submittedName>
</protein>
<reference evidence="11 12" key="3">
    <citation type="journal article" name="Genome Announc.">
        <title>Improved Draft Genome Sequence of Clostridium pasteurianum Strain ATCC 6013 (DSM 525) Using a Hybrid Next-Generation Sequencing Approach.</title>
        <authorList>
            <person name="Pyne M.E."/>
            <person name="Utturkar S."/>
            <person name="Brown S.D."/>
            <person name="Moo-Young M."/>
            <person name="Chung D.A."/>
            <person name="Chou C.P."/>
        </authorList>
    </citation>
    <scope>NUCLEOTIDE SEQUENCE [LARGE SCALE GENOMIC DNA]</scope>
    <source>
        <strain evidence="11 12">ATCC 6013</strain>
    </source>
</reference>
<evidence type="ECO:0000259" key="8">
    <source>
        <dbReference type="Pfam" id="PF01545"/>
    </source>
</evidence>
<evidence type="ECO:0000256" key="6">
    <source>
        <dbReference type="ARBA" id="ARBA00023136"/>
    </source>
</evidence>
<feature type="transmembrane region" description="Helical" evidence="7">
    <location>
        <begin position="98"/>
        <end position="116"/>
    </location>
</feature>
<feature type="transmembrane region" description="Helical" evidence="7">
    <location>
        <begin position="173"/>
        <end position="192"/>
    </location>
</feature>
<keyword evidence="6 7" id="KW-0472">Membrane</keyword>
<dbReference type="PANTHER" id="PTHR43840">
    <property type="entry name" value="MITOCHONDRIAL METAL TRANSPORTER 1-RELATED"/>
    <property type="match status" value="1"/>
</dbReference>
<dbReference type="Pfam" id="PF16916">
    <property type="entry name" value="ZT_dimer"/>
    <property type="match status" value="1"/>
</dbReference>
<dbReference type="Gene3D" id="1.20.1510.10">
    <property type="entry name" value="Cation efflux protein transmembrane domain"/>
    <property type="match status" value="1"/>
</dbReference>
<evidence type="ECO:0000256" key="2">
    <source>
        <dbReference type="ARBA" id="ARBA00008114"/>
    </source>
</evidence>
<dbReference type="KEGG" id="cpat:CLPA_c12240"/>
<dbReference type="AlphaFoldDB" id="A0A0H3J1N8"/>
<dbReference type="InterPro" id="IPR036837">
    <property type="entry name" value="Cation_efflux_CTD_sf"/>
</dbReference>
<evidence type="ECO:0000256" key="1">
    <source>
        <dbReference type="ARBA" id="ARBA00004141"/>
    </source>
</evidence>
<dbReference type="InterPro" id="IPR027469">
    <property type="entry name" value="Cation_efflux_TMD_sf"/>
</dbReference>
<dbReference type="Proteomes" id="UP000028042">
    <property type="component" value="Unassembled WGS sequence"/>
</dbReference>
<dbReference type="GO" id="GO:0008324">
    <property type="term" value="F:monoatomic cation transmembrane transporter activity"/>
    <property type="evidence" value="ECO:0007669"/>
    <property type="project" value="InterPro"/>
</dbReference>
<feature type="transmembrane region" description="Helical" evidence="7">
    <location>
        <begin position="198"/>
        <end position="216"/>
    </location>
</feature>
<dbReference type="PATRIC" id="fig|1262449.3.peg.2642"/>
<feature type="transmembrane region" description="Helical" evidence="7">
    <location>
        <begin position="131"/>
        <end position="152"/>
    </location>
</feature>
<accession>A0A0H3J1N8</accession>
<dbReference type="GO" id="GO:0016020">
    <property type="term" value="C:membrane"/>
    <property type="evidence" value="ECO:0007669"/>
    <property type="project" value="UniProtKB-SubCell"/>
</dbReference>
<organism evidence="10 13">
    <name type="scientific">Clostridium pasteurianum DSM 525 = ATCC 6013</name>
    <dbReference type="NCBI Taxonomy" id="1262449"/>
    <lineage>
        <taxon>Bacteria</taxon>
        <taxon>Bacillati</taxon>
        <taxon>Bacillota</taxon>
        <taxon>Clostridia</taxon>
        <taxon>Eubacteriales</taxon>
        <taxon>Clostridiaceae</taxon>
        <taxon>Clostridium</taxon>
    </lineage>
</organism>
<evidence type="ECO:0000313" key="12">
    <source>
        <dbReference type="Proteomes" id="UP000028042"/>
    </source>
</evidence>
<dbReference type="InterPro" id="IPR027470">
    <property type="entry name" value="Cation_efflux_CTD"/>
</dbReference>
<proteinExistence type="inferred from homology"/>
<dbReference type="SUPFAM" id="SSF160240">
    <property type="entry name" value="Cation efflux protein cytoplasmic domain-like"/>
    <property type="match status" value="2"/>
</dbReference>
<dbReference type="EMBL" id="CP009268">
    <property type="protein sequence ID" value="AJA51312.1"/>
    <property type="molecule type" value="Genomic_DNA"/>
</dbReference>
<dbReference type="InterPro" id="IPR050291">
    <property type="entry name" value="CDF_Transporter"/>
</dbReference>
<dbReference type="SUPFAM" id="SSF161111">
    <property type="entry name" value="Cation efflux protein transmembrane domain-like"/>
    <property type="match status" value="1"/>
</dbReference>
<reference evidence="11" key="2">
    <citation type="submission" date="2015-10" db="EMBL/GenBank/DDBJ databases">
        <title>Improved Draft Genome Sequence of Clostridium pasteurianum Strain ATCC 6013 (DSM 525) Using a Hybrid Next-Generation Sequencing Approach.</title>
        <authorList>
            <person name="Pyne M.E."/>
            <person name="Utturkar S.M."/>
            <person name="Brown S.D."/>
            <person name="Moo-Young M."/>
            <person name="Chung D.A."/>
            <person name="Chou P.C."/>
        </authorList>
    </citation>
    <scope>NUCLEOTIDE SEQUENCE</scope>
    <source>
        <strain evidence="11">ATCC 6013</strain>
    </source>
</reference>
<gene>
    <name evidence="10" type="ORF">CLPA_c12240</name>
    <name evidence="11" type="ORF">CP6013_01928</name>
</gene>
<dbReference type="Pfam" id="PF01545">
    <property type="entry name" value="Cation_efflux"/>
    <property type="match status" value="1"/>
</dbReference>
<keyword evidence="5 7" id="KW-1133">Transmembrane helix</keyword>
<keyword evidence="3" id="KW-0813">Transport</keyword>
<dbReference type="eggNOG" id="COG0053">
    <property type="taxonomic scope" value="Bacteria"/>
</dbReference>
<evidence type="ECO:0000256" key="4">
    <source>
        <dbReference type="ARBA" id="ARBA00022692"/>
    </source>
</evidence>
<dbReference type="FunFam" id="1.20.1510.10:FF:000006">
    <property type="entry name" value="Divalent cation efflux transporter"/>
    <property type="match status" value="1"/>
</dbReference>
<keyword evidence="4 7" id="KW-0812">Transmembrane</keyword>
<dbReference type="KEGG" id="cpae:CPAST_c12240"/>
<dbReference type="PANTHER" id="PTHR43840:SF50">
    <property type="entry name" value="MANGANESE EFFLUX SYSTEM PROTEIN MNES"/>
    <property type="match status" value="1"/>
</dbReference>
<dbReference type="Gene3D" id="3.30.70.1350">
    <property type="entry name" value="Cation efflux protein, cytoplasmic domain"/>
    <property type="match status" value="2"/>
</dbReference>
<dbReference type="RefSeq" id="WP_003446053.1">
    <property type="nucleotide sequence ID" value="NZ_ANZB01000009.1"/>
</dbReference>
<reference evidence="10 13" key="1">
    <citation type="journal article" date="2015" name="Genome Announc.">
        <title>Complete Genome Sequence of the Nitrogen-Fixing and Solvent-Producing Clostridium pasteurianum DSM 525.</title>
        <authorList>
            <person name="Poehlein A."/>
            <person name="Grosse-Honebrink A."/>
            <person name="Zhang Y."/>
            <person name="Minton N.P."/>
            <person name="Daniel R."/>
        </authorList>
    </citation>
    <scope>NUCLEOTIDE SEQUENCE [LARGE SCALE GENOMIC DNA]</scope>
    <source>
        <strain evidence="10">DSM 525</strain>
        <strain evidence="13">DSM 525 / ATCC 6013</strain>
    </source>
</reference>
<dbReference type="InterPro" id="IPR058533">
    <property type="entry name" value="Cation_efflux_TM"/>
</dbReference>
<feature type="domain" description="Cation efflux protein cytoplasmic" evidence="9">
    <location>
        <begin position="228"/>
        <end position="304"/>
    </location>
</feature>
<name>A0A0H3J1N8_CLOPA</name>
<evidence type="ECO:0000313" key="11">
    <source>
        <dbReference type="EMBL" id="KRU12680.1"/>
    </source>
</evidence>
<evidence type="ECO:0000256" key="5">
    <source>
        <dbReference type="ARBA" id="ARBA00022989"/>
    </source>
</evidence>
<evidence type="ECO:0000313" key="13">
    <source>
        <dbReference type="Proteomes" id="UP000030905"/>
    </source>
</evidence>
<evidence type="ECO:0000313" key="10">
    <source>
        <dbReference type="EMBL" id="AJA51312.1"/>
    </source>
</evidence>
<evidence type="ECO:0000256" key="3">
    <source>
        <dbReference type="ARBA" id="ARBA00022448"/>
    </source>
</evidence>
<sequence>MTGKFIVSRFIKDYDNINDKNVREKYGFLSGIIGIIINLILFTIQIVLGLITNSIAIIANAINNLTDVTSSLVTLISFKMANKPADKEHPFGHGRIEYISAFIVSFLILMVGFEFVKSSFERIMHPEPLKFSIITLIIMLIAIPLKLWLSHFNKGLGKLINSSTISATGTDSLNDAIILIGLVFSILISYFLNISIDGYVGMIIAIFILLSGISFLKETLNPLLGEAPDPTLIKKLKNGILSYDNILGVHDIIIHNYGPEKIMASLHAEVPCNISIMKIHDIIDTAEKELSEKLDIFIVIHMDPICNNSAEIISTKNTVTELLKNFPIIKSIHDFRIIGDGKCRKILFDAVVSFDDKISEREKENLKKSVIESIKKAYPCYDAIITIDQDYTQ</sequence>
<dbReference type="GeneID" id="93073409"/>
<feature type="domain" description="Cation efflux protein transmembrane" evidence="8">
    <location>
        <begin position="32"/>
        <end position="224"/>
    </location>
</feature>